<evidence type="ECO:0000259" key="4">
    <source>
        <dbReference type="PROSITE" id="PS50987"/>
    </source>
</evidence>
<dbReference type="InterPro" id="IPR051081">
    <property type="entry name" value="HTH_MetalResp_TranReg"/>
</dbReference>
<keyword evidence="6" id="KW-1185">Reference proteome</keyword>
<keyword evidence="2" id="KW-0238">DNA-binding</keyword>
<dbReference type="GO" id="GO:0003677">
    <property type="term" value="F:DNA binding"/>
    <property type="evidence" value="ECO:0007669"/>
    <property type="project" value="UniProtKB-KW"/>
</dbReference>
<dbReference type="InterPro" id="IPR036390">
    <property type="entry name" value="WH_DNA-bd_sf"/>
</dbReference>
<organism evidence="5 6">
    <name type="scientific">Clostridium saccharoperbutylacetonicum N1-4(HMT)</name>
    <dbReference type="NCBI Taxonomy" id="931276"/>
    <lineage>
        <taxon>Bacteria</taxon>
        <taxon>Bacillati</taxon>
        <taxon>Bacillota</taxon>
        <taxon>Clostridia</taxon>
        <taxon>Eubacteriales</taxon>
        <taxon>Clostridiaceae</taxon>
        <taxon>Clostridium</taxon>
    </lineage>
</organism>
<dbReference type="InterPro" id="IPR001845">
    <property type="entry name" value="HTH_ArsR_DNA-bd_dom"/>
</dbReference>
<dbReference type="InterPro" id="IPR011991">
    <property type="entry name" value="ArsR-like_HTH"/>
</dbReference>
<keyword evidence="1" id="KW-0805">Transcription regulation</keyword>
<dbReference type="HOGENOM" id="CLU_097806_10_1_9"/>
<dbReference type="EMBL" id="CP004121">
    <property type="protein sequence ID" value="AGF56044.1"/>
    <property type="molecule type" value="Genomic_DNA"/>
</dbReference>
<evidence type="ECO:0000256" key="2">
    <source>
        <dbReference type="ARBA" id="ARBA00023125"/>
    </source>
</evidence>
<dbReference type="eggNOG" id="COG0640">
    <property type="taxonomic scope" value="Bacteria"/>
</dbReference>
<dbReference type="CDD" id="cd00090">
    <property type="entry name" value="HTH_ARSR"/>
    <property type="match status" value="1"/>
</dbReference>
<dbReference type="SMART" id="SM00418">
    <property type="entry name" value="HTH_ARSR"/>
    <property type="match status" value="1"/>
</dbReference>
<protein>
    <submittedName>
        <fullName evidence="5">Regulatory protein ArsR</fullName>
    </submittedName>
</protein>
<dbReference type="GO" id="GO:0003700">
    <property type="term" value="F:DNA-binding transcription factor activity"/>
    <property type="evidence" value="ECO:0007669"/>
    <property type="project" value="InterPro"/>
</dbReference>
<dbReference type="OrthoDB" id="9798835at2"/>
<dbReference type="Proteomes" id="UP000011728">
    <property type="component" value="Chromosome"/>
</dbReference>
<feature type="domain" description="HTH arsR-type" evidence="4">
    <location>
        <begin position="1"/>
        <end position="105"/>
    </location>
</feature>
<dbReference type="InterPro" id="IPR036388">
    <property type="entry name" value="WH-like_DNA-bd_sf"/>
</dbReference>
<evidence type="ECO:0000313" key="5">
    <source>
        <dbReference type="EMBL" id="AGF56044.1"/>
    </source>
</evidence>
<accession>M1MDP7</accession>
<name>M1MDP7_9CLOT</name>
<dbReference type="Gene3D" id="1.10.10.10">
    <property type="entry name" value="Winged helix-like DNA-binding domain superfamily/Winged helix DNA-binding domain"/>
    <property type="match status" value="1"/>
</dbReference>
<dbReference type="STRING" id="36745.CLSAP_20930"/>
<dbReference type="PATRIC" id="fig|931276.5.peg.2280"/>
<proteinExistence type="predicted"/>
<dbReference type="PANTHER" id="PTHR33154:SF33">
    <property type="entry name" value="TRANSCRIPTIONAL REPRESSOR SDPR"/>
    <property type="match status" value="1"/>
</dbReference>
<sequence length="105" mass="11988">MDAVKIFKALGNETRLNILLWLKDPKKNFDPQIHLSVMDDFPGGVCVGSIRKTAGLSQSTISGFLSILEDAQLIESRNIGQYTYYRRNEETIKEISKWIKIELEV</sequence>
<dbReference type="AlphaFoldDB" id="M1MDP7"/>
<keyword evidence="3" id="KW-0804">Transcription</keyword>
<evidence type="ECO:0000313" key="6">
    <source>
        <dbReference type="Proteomes" id="UP000011728"/>
    </source>
</evidence>
<dbReference type="RefSeq" id="WP_015392363.1">
    <property type="nucleotide sequence ID" value="NZ_AOIF01000112.1"/>
</dbReference>
<dbReference type="PROSITE" id="PS50987">
    <property type="entry name" value="HTH_ARSR_2"/>
    <property type="match status" value="1"/>
</dbReference>
<dbReference type="SUPFAM" id="SSF46785">
    <property type="entry name" value="Winged helix' DNA-binding domain"/>
    <property type="match status" value="1"/>
</dbReference>
<gene>
    <name evidence="5" type="primary">arsR1</name>
    <name evidence="5" type="ORF">Cspa_c22790</name>
</gene>
<reference evidence="5 6" key="1">
    <citation type="submission" date="2013-02" db="EMBL/GenBank/DDBJ databases">
        <title>Genome sequence of Clostridium saccharoperbutylacetonicum N1-4(HMT).</title>
        <authorList>
            <person name="Poehlein A."/>
            <person name="Daniel R."/>
        </authorList>
    </citation>
    <scope>NUCLEOTIDE SEQUENCE [LARGE SCALE GENOMIC DNA]</scope>
    <source>
        <strain evidence="6">N1-4(HMT)</strain>
    </source>
</reference>
<dbReference type="PANTHER" id="PTHR33154">
    <property type="entry name" value="TRANSCRIPTIONAL REGULATOR, ARSR FAMILY"/>
    <property type="match status" value="1"/>
</dbReference>
<dbReference type="KEGG" id="csr:Cspa_c22790"/>
<evidence type="ECO:0000256" key="1">
    <source>
        <dbReference type="ARBA" id="ARBA00023015"/>
    </source>
</evidence>
<evidence type="ECO:0000256" key="3">
    <source>
        <dbReference type="ARBA" id="ARBA00023163"/>
    </source>
</evidence>